<dbReference type="Pfam" id="PF00534">
    <property type="entry name" value="Glycos_transf_1"/>
    <property type="match status" value="1"/>
</dbReference>
<reference evidence="2" key="1">
    <citation type="submission" date="2016-04" db="EMBL/GenBank/DDBJ databases">
        <authorList>
            <person name="Evans L.H."/>
            <person name="Alamgir A."/>
            <person name="Owens N."/>
            <person name="Weber N.D."/>
            <person name="Virtaneva K."/>
            <person name="Barbian K."/>
            <person name="Babar A."/>
            <person name="Rosenke K."/>
        </authorList>
    </citation>
    <scope>NUCLEOTIDE SEQUENCE</scope>
    <source>
        <strain evidence="2">86-1</strain>
    </source>
</reference>
<dbReference type="InterPro" id="IPR050194">
    <property type="entry name" value="Glycosyltransferase_grp1"/>
</dbReference>
<dbReference type="InterPro" id="IPR001296">
    <property type="entry name" value="Glyco_trans_1"/>
</dbReference>
<dbReference type="SUPFAM" id="SSF53756">
    <property type="entry name" value="UDP-Glycosyltransferase/glycogen phosphorylase"/>
    <property type="match status" value="1"/>
</dbReference>
<organism evidence="2">
    <name type="scientific">uncultured Dysgonomonas sp</name>
    <dbReference type="NCBI Taxonomy" id="206096"/>
    <lineage>
        <taxon>Bacteria</taxon>
        <taxon>Pseudomonadati</taxon>
        <taxon>Bacteroidota</taxon>
        <taxon>Bacteroidia</taxon>
        <taxon>Bacteroidales</taxon>
        <taxon>Dysgonomonadaceae</taxon>
        <taxon>Dysgonomonas</taxon>
        <taxon>environmental samples</taxon>
    </lineage>
</organism>
<evidence type="ECO:0000313" key="2">
    <source>
        <dbReference type="EMBL" id="SBW07632.1"/>
    </source>
</evidence>
<accession>A0A212K7K7</accession>
<sequence>MKRKYDFVYLTNTPSFYKLNLCNEIAGSHTLLLVLYGYDTEAVNAKLNDKKDWKFDFEFIYNGNARRHNMVLSFFRLLKLMKSIDTKKILFAGWLAPEYNLYSFISPRRKNVMVCESSVFDVSFAGLAGWAKRRIINRMNATLPSGQPHAELFKSVGFNGTQHITGSVGIFHKPGKKPKVCHNPLRYIYVGRLIDAKNIDLLIDVFNRNGKFLTIVGQGILESGLKAKAKGNITFTGFVDNHKLGGVYQAHDVFILPSKYEPWGLVVEEAIYWGLPVIVSDKVGSSVDLVKNLGTGCIFQSGNSDGLIDAIADMEINYQKYKHSTDRVCFAERDRLQILTYLKLLEE</sequence>
<evidence type="ECO:0000259" key="1">
    <source>
        <dbReference type="Pfam" id="PF00534"/>
    </source>
</evidence>
<dbReference type="Gene3D" id="3.40.50.2000">
    <property type="entry name" value="Glycogen Phosphorylase B"/>
    <property type="match status" value="1"/>
</dbReference>
<protein>
    <recommendedName>
        <fullName evidence="1">Glycosyl transferase family 1 domain-containing protein</fullName>
    </recommendedName>
</protein>
<feature type="domain" description="Glycosyl transferase family 1" evidence="1">
    <location>
        <begin position="183"/>
        <end position="322"/>
    </location>
</feature>
<dbReference type="EMBL" id="FLUM01000003">
    <property type="protein sequence ID" value="SBW07632.1"/>
    <property type="molecule type" value="Genomic_DNA"/>
</dbReference>
<dbReference type="PANTHER" id="PTHR45947">
    <property type="entry name" value="SULFOQUINOVOSYL TRANSFERASE SQD2"/>
    <property type="match status" value="1"/>
</dbReference>
<dbReference type="PANTHER" id="PTHR45947:SF3">
    <property type="entry name" value="SULFOQUINOVOSYL TRANSFERASE SQD2"/>
    <property type="match status" value="1"/>
</dbReference>
<dbReference type="CDD" id="cd03801">
    <property type="entry name" value="GT4_PimA-like"/>
    <property type="match status" value="1"/>
</dbReference>
<name>A0A212K7K7_9BACT</name>
<dbReference type="AlphaFoldDB" id="A0A212K7K7"/>
<dbReference type="GO" id="GO:0016757">
    <property type="term" value="F:glycosyltransferase activity"/>
    <property type="evidence" value="ECO:0007669"/>
    <property type="project" value="InterPro"/>
</dbReference>
<dbReference type="RefSeq" id="WP_296944831.1">
    <property type="nucleotide sequence ID" value="NZ_LT599032.1"/>
</dbReference>
<gene>
    <name evidence="2" type="ORF">KL86DYS1_31718</name>
</gene>
<proteinExistence type="predicted"/>